<organism evidence="2 3">
    <name type="scientific">Emticicia agri</name>
    <dbReference type="NCBI Taxonomy" id="2492393"/>
    <lineage>
        <taxon>Bacteria</taxon>
        <taxon>Pseudomonadati</taxon>
        <taxon>Bacteroidota</taxon>
        <taxon>Cytophagia</taxon>
        <taxon>Cytophagales</taxon>
        <taxon>Leadbetterellaceae</taxon>
        <taxon>Emticicia</taxon>
    </lineage>
</organism>
<dbReference type="RefSeq" id="WP_130020785.1">
    <property type="nucleotide sequence ID" value="NZ_SEWF01000011.1"/>
</dbReference>
<gene>
    <name evidence="2" type="ORF">EWM59_09800</name>
</gene>
<sequence length="492" mass="52811">MIRIILTALFLVSGLNTLLAQSGTIATDGVYVPRISTAQRNALNAPVNGQMIYNTDDDCFNIYQKDVWQKLCGYQMAVNQSDAWFRKAFFGGTARRDAVGFSIGDKGYIGTGGITAAISDFWEYNPTTDVWTQKANFGGGVRTSAVGFSIGNKGYVGTGTGASSAVKDDFWEYNPATNIWTQKANVGGGTRNSAVGFSIGNKGYIGTGTNKEDFWAYDTTANAWSQKANVGGGVRANAAGFSMGNKGYIGTGINGSTRKADFWEYDPSANTWTQKANFGGTARNSAVGFSLLGKGYIASGNVGVPENDLWEYSPNANTWTEKKSFWREGRADAVGFSIGNIGYVGTGYSISARSGETYLTNDFWEYTPNITNLSIDGNLSIGGILNSPEFVAPTLLNNWVNFGGVFSTAGYYKDKESVVHLKGFMKGGTTTASTNLFVLPYGYQPAQTMIFTVASGDGTFGRIDITSLGEVKFMSGVNTYLSLDGITFRTDQ</sequence>
<dbReference type="Gene3D" id="2.120.10.80">
    <property type="entry name" value="Kelch-type beta propeller"/>
    <property type="match status" value="2"/>
</dbReference>
<reference evidence="2 3" key="1">
    <citation type="submission" date="2019-02" db="EMBL/GenBank/DDBJ databases">
        <title>Bacterial novel species Emticicia sp. 17J42-9 isolated from soil.</title>
        <authorList>
            <person name="Jung H.-Y."/>
        </authorList>
    </citation>
    <scope>NUCLEOTIDE SEQUENCE [LARGE SCALE GENOMIC DNA]</scope>
    <source>
        <strain evidence="2 3">17J42-9</strain>
    </source>
</reference>
<dbReference type="PANTHER" id="PTHR45632">
    <property type="entry name" value="LD33804P"/>
    <property type="match status" value="1"/>
</dbReference>
<accession>A0A4Q5M1I7</accession>
<protein>
    <recommendedName>
        <fullName evidence="4">Galactose oxidase</fullName>
    </recommendedName>
</protein>
<evidence type="ECO:0000256" key="1">
    <source>
        <dbReference type="SAM" id="SignalP"/>
    </source>
</evidence>
<dbReference type="Proteomes" id="UP000293162">
    <property type="component" value="Unassembled WGS sequence"/>
</dbReference>
<dbReference type="InterPro" id="IPR015915">
    <property type="entry name" value="Kelch-typ_b-propeller"/>
</dbReference>
<evidence type="ECO:0000313" key="2">
    <source>
        <dbReference type="EMBL" id="RYU95905.1"/>
    </source>
</evidence>
<dbReference type="AlphaFoldDB" id="A0A4Q5M1I7"/>
<evidence type="ECO:0008006" key="4">
    <source>
        <dbReference type="Google" id="ProtNLM"/>
    </source>
</evidence>
<feature type="chain" id="PRO_5020490637" description="Galactose oxidase" evidence="1">
    <location>
        <begin position="21"/>
        <end position="492"/>
    </location>
</feature>
<feature type="signal peptide" evidence="1">
    <location>
        <begin position="1"/>
        <end position="20"/>
    </location>
</feature>
<comment type="caution">
    <text evidence="2">The sequence shown here is derived from an EMBL/GenBank/DDBJ whole genome shotgun (WGS) entry which is preliminary data.</text>
</comment>
<keyword evidence="3" id="KW-1185">Reference proteome</keyword>
<name>A0A4Q5M1I7_9BACT</name>
<evidence type="ECO:0000313" key="3">
    <source>
        <dbReference type="Proteomes" id="UP000293162"/>
    </source>
</evidence>
<dbReference type="SUPFAM" id="SSF117281">
    <property type="entry name" value="Kelch motif"/>
    <property type="match status" value="1"/>
</dbReference>
<proteinExistence type="predicted"/>
<dbReference type="OrthoDB" id="103335at2"/>
<keyword evidence="1" id="KW-0732">Signal</keyword>
<dbReference type="EMBL" id="SEWF01000011">
    <property type="protein sequence ID" value="RYU95905.1"/>
    <property type="molecule type" value="Genomic_DNA"/>
</dbReference>